<organism evidence="2 3">
    <name type="scientific">Brevibacillus brevis</name>
    <name type="common">Bacillus brevis</name>
    <dbReference type="NCBI Taxonomy" id="1393"/>
    <lineage>
        <taxon>Bacteria</taxon>
        <taxon>Bacillati</taxon>
        <taxon>Bacillota</taxon>
        <taxon>Bacilli</taxon>
        <taxon>Bacillales</taxon>
        <taxon>Paenibacillaceae</taxon>
        <taxon>Brevibacillus</taxon>
    </lineage>
</organism>
<evidence type="ECO:0000313" key="3">
    <source>
        <dbReference type="Proteomes" id="UP000036061"/>
    </source>
</evidence>
<dbReference type="AlphaFoldDB" id="A0A2Z4MIW8"/>
<reference evidence="2 3" key="1">
    <citation type="journal article" date="2015" name="Genome Announc.">
        <title>Draft Genome Sequence of Brevibacillus brevis DZQ7, a Plant Growth-Promoting Rhizobacterium with Broad-Spectrum Antimicrobial Activity.</title>
        <authorList>
            <person name="Hou Q."/>
            <person name="Wang C."/>
            <person name="Hou X."/>
            <person name="Xia Z."/>
            <person name="Ye J."/>
            <person name="Liu K."/>
            <person name="Liu H."/>
            <person name="Wang J."/>
            <person name="Guo H."/>
            <person name="Yu X."/>
            <person name="Yang Y."/>
            <person name="Du B."/>
            <person name="Ding Y."/>
        </authorList>
    </citation>
    <scope>NUCLEOTIDE SEQUENCE [LARGE SCALE GENOMIC DNA]</scope>
    <source>
        <strain evidence="2 3">DZQ7</strain>
    </source>
</reference>
<dbReference type="EMBL" id="CP030117">
    <property type="protein sequence ID" value="AWX56467.1"/>
    <property type="molecule type" value="Genomic_DNA"/>
</dbReference>
<accession>A0A2Z4MIW8</accession>
<dbReference type="Gene3D" id="3.40.50.980">
    <property type="match status" value="2"/>
</dbReference>
<dbReference type="InterPro" id="IPR050237">
    <property type="entry name" value="ATP-dep_AMP-bd_enzyme"/>
</dbReference>
<dbReference type="Proteomes" id="UP000036061">
    <property type="component" value="Chromosome"/>
</dbReference>
<protein>
    <recommendedName>
        <fullName evidence="1">AMP-dependent synthetase/ligase domain-containing protein</fullName>
    </recommendedName>
</protein>
<proteinExistence type="predicted"/>
<gene>
    <name evidence="2" type="ORF">AB432_016125</name>
</gene>
<dbReference type="PANTHER" id="PTHR43767">
    <property type="entry name" value="LONG-CHAIN-FATTY-ACID--COA LIGASE"/>
    <property type="match status" value="1"/>
</dbReference>
<dbReference type="InterPro" id="IPR000873">
    <property type="entry name" value="AMP-dep_synth/lig_dom"/>
</dbReference>
<sequence>MPCLPNKAQRVPRCQAAVILQEQQLTYRELDKRSNQVARYLQAQGVGREDRVAVLASRQVGTIVKSVWVSSRQERHMFPLILRIQKSAEAISWKTSDCNLLLQPDCTNGKVLASYATDGTEG</sequence>
<name>A0A2Z4MIW8_BREBE</name>
<dbReference type="Pfam" id="PF00501">
    <property type="entry name" value="AMP-binding"/>
    <property type="match status" value="1"/>
</dbReference>
<dbReference type="PANTHER" id="PTHR43767:SF10">
    <property type="entry name" value="SURFACTIN SYNTHASE SUBUNIT 1"/>
    <property type="match status" value="1"/>
</dbReference>
<evidence type="ECO:0000313" key="2">
    <source>
        <dbReference type="EMBL" id="AWX56467.1"/>
    </source>
</evidence>
<evidence type="ECO:0000259" key="1">
    <source>
        <dbReference type="Pfam" id="PF00501"/>
    </source>
</evidence>
<dbReference type="SUPFAM" id="SSF56801">
    <property type="entry name" value="Acetyl-CoA synthetase-like"/>
    <property type="match status" value="1"/>
</dbReference>
<feature type="domain" description="AMP-dependent synthetase/ligase" evidence="1">
    <location>
        <begin position="7"/>
        <end position="60"/>
    </location>
</feature>